<dbReference type="AlphaFoldDB" id="A0A9P5Z208"/>
<dbReference type="Proteomes" id="UP000807469">
    <property type="component" value="Unassembled WGS sequence"/>
</dbReference>
<dbReference type="OrthoDB" id="674604at2759"/>
<dbReference type="PANTHER" id="PTHR10622">
    <property type="entry name" value="HET DOMAIN-CONTAINING PROTEIN"/>
    <property type="match status" value="1"/>
</dbReference>
<feature type="compositionally biased region" description="Polar residues" evidence="1">
    <location>
        <begin position="9"/>
        <end position="18"/>
    </location>
</feature>
<proteinExistence type="predicted"/>
<dbReference type="InterPro" id="IPR010730">
    <property type="entry name" value="HET"/>
</dbReference>
<sequence>MPPKRFEQDNPSTRSNMGDGTDRDANTQDQILLKALQEFILPLVQTVVDPLGTKAMDFTSAGAINLITALKNFVSSVAGHTLHVEEAPRRIQIQKNDEENADITTEVITRSDEDLSLSRIPPALFDIQDEGFYKMLFNELRQHVSNKMPIRLLLIEPHDSYLQISLIDKGGIYAHLENVIRRTPIERHGHTSYHTDEEFIEATIQSYAKYAILSHKWLRGTPGEITYDLWTKGSLDPKSAGYKKLAGFCRTAWKEYGLTLAWMDTVCINKESSSELDESIRSMYRWYERADICIVYLSETHTTTHIPDDTWFTRGWTLQELIAPKKLKFYSSEWNRLAQDNDDDKKDPVILGFIEQATTLSSEELTGRLKVPLSRKMQWAASREVTREEDIAYSLMGIFNVSISIAYGEGGSRAFLRLLEEIMKNHYGAKELFNWAGSTIGNGTTHLLPPSPKYYLHRATDPAIQLDAIIPMKPLTLTPRGICVSVVLIPGISIDPGPQDSQQQWLGDYGAVVEVSWPPKYDNIPTTFCLLHKSVSKQDGYSDGSSSWDKPWAQLTFVVLNTCVSPLPGGSPTPSVHFPTTLLAKVVLMRAGFICRRIPTMKPVVFKLKFHNTDKINPIGGHDIPIDQLERHGMGAARYYF</sequence>
<dbReference type="PANTHER" id="PTHR10622:SF10">
    <property type="entry name" value="HET DOMAIN-CONTAINING PROTEIN"/>
    <property type="match status" value="1"/>
</dbReference>
<feature type="domain" description="Heterokaryon incompatibility" evidence="2">
    <location>
        <begin position="210"/>
        <end position="303"/>
    </location>
</feature>
<evidence type="ECO:0000259" key="2">
    <source>
        <dbReference type="Pfam" id="PF06985"/>
    </source>
</evidence>
<name>A0A9P5Z208_9AGAR</name>
<organism evidence="3 4">
    <name type="scientific">Pholiota conissans</name>
    <dbReference type="NCBI Taxonomy" id="109636"/>
    <lineage>
        <taxon>Eukaryota</taxon>
        <taxon>Fungi</taxon>
        <taxon>Dikarya</taxon>
        <taxon>Basidiomycota</taxon>
        <taxon>Agaricomycotina</taxon>
        <taxon>Agaricomycetes</taxon>
        <taxon>Agaricomycetidae</taxon>
        <taxon>Agaricales</taxon>
        <taxon>Agaricineae</taxon>
        <taxon>Strophariaceae</taxon>
        <taxon>Pholiota</taxon>
    </lineage>
</organism>
<reference evidence="3" key="1">
    <citation type="submission" date="2020-11" db="EMBL/GenBank/DDBJ databases">
        <authorList>
            <consortium name="DOE Joint Genome Institute"/>
            <person name="Ahrendt S."/>
            <person name="Riley R."/>
            <person name="Andreopoulos W."/>
            <person name="Labutti K."/>
            <person name="Pangilinan J."/>
            <person name="Ruiz-Duenas F.J."/>
            <person name="Barrasa J.M."/>
            <person name="Sanchez-Garcia M."/>
            <person name="Camarero S."/>
            <person name="Miyauchi S."/>
            <person name="Serrano A."/>
            <person name="Linde D."/>
            <person name="Babiker R."/>
            <person name="Drula E."/>
            <person name="Ayuso-Fernandez I."/>
            <person name="Pacheco R."/>
            <person name="Padilla G."/>
            <person name="Ferreira P."/>
            <person name="Barriuso J."/>
            <person name="Kellner H."/>
            <person name="Castanera R."/>
            <person name="Alfaro M."/>
            <person name="Ramirez L."/>
            <person name="Pisabarro A.G."/>
            <person name="Kuo A."/>
            <person name="Tritt A."/>
            <person name="Lipzen A."/>
            <person name="He G."/>
            <person name="Yan M."/>
            <person name="Ng V."/>
            <person name="Cullen D."/>
            <person name="Martin F."/>
            <person name="Rosso M.-N."/>
            <person name="Henrissat B."/>
            <person name="Hibbett D."/>
            <person name="Martinez A.T."/>
            <person name="Grigoriev I.V."/>
        </authorList>
    </citation>
    <scope>NUCLEOTIDE SEQUENCE</scope>
    <source>
        <strain evidence="3">CIRM-BRFM 674</strain>
    </source>
</reference>
<accession>A0A9P5Z208</accession>
<feature type="region of interest" description="Disordered" evidence="1">
    <location>
        <begin position="1"/>
        <end position="24"/>
    </location>
</feature>
<dbReference type="EMBL" id="MU155208">
    <property type="protein sequence ID" value="KAF9479689.1"/>
    <property type="molecule type" value="Genomic_DNA"/>
</dbReference>
<protein>
    <recommendedName>
        <fullName evidence="2">Heterokaryon incompatibility domain-containing protein</fullName>
    </recommendedName>
</protein>
<evidence type="ECO:0000313" key="4">
    <source>
        <dbReference type="Proteomes" id="UP000807469"/>
    </source>
</evidence>
<gene>
    <name evidence="3" type="ORF">BDN70DRAFT_993317</name>
</gene>
<comment type="caution">
    <text evidence="3">The sequence shown here is derived from an EMBL/GenBank/DDBJ whole genome shotgun (WGS) entry which is preliminary data.</text>
</comment>
<keyword evidence="4" id="KW-1185">Reference proteome</keyword>
<dbReference type="Pfam" id="PF06985">
    <property type="entry name" value="HET"/>
    <property type="match status" value="1"/>
</dbReference>
<evidence type="ECO:0000256" key="1">
    <source>
        <dbReference type="SAM" id="MobiDB-lite"/>
    </source>
</evidence>
<evidence type="ECO:0000313" key="3">
    <source>
        <dbReference type="EMBL" id="KAF9479689.1"/>
    </source>
</evidence>